<comment type="caution">
    <text evidence="2">The sequence shown here is derived from an EMBL/GenBank/DDBJ whole genome shotgun (WGS) entry which is preliminary data.</text>
</comment>
<gene>
    <name evidence="2" type="ORF">GON26_17775</name>
</gene>
<keyword evidence="1" id="KW-1133">Transmembrane helix</keyword>
<dbReference type="Pfam" id="PF17329">
    <property type="entry name" value="DUF5367"/>
    <property type="match status" value="1"/>
</dbReference>
<evidence type="ECO:0000313" key="2">
    <source>
        <dbReference type="EMBL" id="MWB96215.1"/>
    </source>
</evidence>
<keyword evidence="3" id="KW-1185">Reference proteome</keyword>
<evidence type="ECO:0008006" key="4">
    <source>
        <dbReference type="Google" id="ProtNLM"/>
    </source>
</evidence>
<feature type="transmembrane region" description="Helical" evidence="1">
    <location>
        <begin position="73"/>
        <end position="96"/>
    </location>
</feature>
<feature type="transmembrane region" description="Helical" evidence="1">
    <location>
        <begin position="44"/>
        <end position="61"/>
    </location>
</feature>
<reference evidence="2 3" key="1">
    <citation type="submission" date="2019-12" db="EMBL/GenBank/DDBJ databases">
        <authorList>
            <person name="Kim Y.S."/>
        </authorList>
    </citation>
    <scope>NUCLEOTIDE SEQUENCE [LARGE SCALE GENOMIC DNA]</scope>
    <source>
        <strain evidence="2 3">GA093</strain>
    </source>
</reference>
<dbReference type="EMBL" id="WSTB01000011">
    <property type="protein sequence ID" value="MWB96215.1"/>
    <property type="molecule type" value="Genomic_DNA"/>
</dbReference>
<evidence type="ECO:0000313" key="3">
    <source>
        <dbReference type="Proteomes" id="UP000471501"/>
    </source>
</evidence>
<organism evidence="2 3">
    <name type="scientific">Flavobacterium hydrocarbonoxydans</name>
    <dbReference type="NCBI Taxonomy" id="2683249"/>
    <lineage>
        <taxon>Bacteria</taxon>
        <taxon>Pseudomonadati</taxon>
        <taxon>Bacteroidota</taxon>
        <taxon>Flavobacteriia</taxon>
        <taxon>Flavobacteriales</taxon>
        <taxon>Flavobacteriaceae</taxon>
        <taxon>Flavobacterium</taxon>
    </lineage>
</organism>
<evidence type="ECO:0000256" key="1">
    <source>
        <dbReference type="SAM" id="Phobius"/>
    </source>
</evidence>
<dbReference type="AlphaFoldDB" id="A0A6I4NUN8"/>
<keyword evidence="1" id="KW-0812">Transmembrane</keyword>
<proteinExistence type="predicted"/>
<dbReference type="InterPro" id="IPR020509">
    <property type="entry name" value="Uncharacterised_YnzE"/>
</dbReference>
<feature type="transmembrane region" description="Helical" evidence="1">
    <location>
        <begin position="108"/>
        <end position="128"/>
    </location>
</feature>
<protein>
    <recommendedName>
        <fullName evidence="4">DUF4199 domain-containing protein</fullName>
    </recommendedName>
</protein>
<dbReference type="RefSeq" id="WP_160376115.1">
    <property type="nucleotide sequence ID" value="NZ_WSTB01000011.1"/>
</dbReference>
<dbReference type="Proteomes" id="UP000471501">
    <property type="component" value="Unassembled WGS sequence"/>
</dbReference>
<feature type="transmembrane region" description="Helical" evidence="1">
    <location>
        <begin position="12"/>
        <end position="32"/>
    </location>
</feature>
<keyword evidence="1" id="KW-0472">Membrane</keyword>
<sequence length="134" mass="15119">MSKKQTIKMNYLRAIASGTIVWTGVVISFFVLENIPLLNLSMNIQAILVGLLIVIYARVAAQFYYKNGDKTRGLPVGIIMSLTALALDLLITIPFVEIPKGSSYQSFLTNPFLWILTVINVITVHLYWKRKVMK</sequence>
<accession>A0A6I4NUN8</accession>
<name>A0A6I4NUN8_9FLAO</name>